<sequence>MTDDTRLPGPAAHHWQWQLRAACRNLGPEPFFHPAGERGEDRDERDEAAKRVCAGCPVRTACLEHALRTRESFGVWGGLTEEERRTLLTRASRRRPEPAGRR</sequence>
<dbReference type="Pfam" id="PF02467">
    <property type="entry name" value="Whib"/>
    <property type="match status" value="1"/>
</dbReference>
<evidence type="ECO:0000256" key="6">
    <source>
        <dbReference type="ARBA" id="ARBA00023004"/>
    </source>
</evidence>
<dbReference type="RefSeq" id="WP_073797487.1">
    <property type="nucleotide sequence ID" value="NZ_CP108057.1"/>
</dbReference>
<feature type="binding site" evidence="12">
    <location>
        <position position="53"/>
    </location>
    <ligand>
        <name>[4Fe-4S] cluster</name>
        <dbReference type="ChEBI" id="CHEBI:49883"/>
    </ligand>
</feature>
<dbReference type="PROSITE" id="PS51674">
    <property type="entry name" value="4FE4S_WBL"/>
    <property type="match status" value="1"/>
</dbReference>
<protein>
    <recommendedName>
        <fullName evidence="12">Transcriptional regulator WhiB</fullName>
    </recommendedName>
</protein>
<evidence type="ECO:0000256" key="7">
    <source>
        <dbReference type="ARBA" id="ARBA00023014"/>
    </source>
</evidence>
<evidence type="ECO:0000313" key="15">
    <source>
        <dbReference type="Proteomes" id="UP001432075"/>
    </source>
</evidence>
<dbReference type="EMBL" id="CP108057">
    <property type="protein sequence ID" value="WUO49574.1"/>
    <property type="molecule type" value="Genomic_DNA"/>
</dbReference>
<keyword evidence="9 12" id="KW-0238">DNA-binding</keyword>
<dbReference type="PANTHER" id="PTHR38839">
    <property type="entry name" value="TRANSCRIPTIONAL REGULATOR WHID-RELATED"/>
    <property type="match status" value="1"/>
</dbReference>
<keyword evidence="11 12" id="KW-0804">Transcription</keyword>
<keyword evidence="15" id="KW-1185">Reference proteome</keyword>
<evidence type="ECO:0000256" key="5">
    <source>
        <dbReference type="ARBA" id="ARBA00022723"/>
    </source>
</evidence>
<proteinExistence type="inferred from homology"/>
<comment type="PTM">
    <text evidence="12">The Fe-S cluster can be nitrosylated by nitric oxide (NO).</text>
</comment>
<evidence type="ECO:0000256" key="8">
    <source>
        <dbReference type="ARBA" id="ARBA00023015"/>
    </source>
</evidence>
<evidence type="ECO:0000256" key="4">
    <source>
        <dbReference type="ARBA" id="ARBA00022490"/>
    </source>
</evidence>
<keyword evidence="8 12" id="KW-0805">Transcription regulation</keyword>
<evidence type="ECO:0000256" key="10">
    <source>
        <dbReference type="ARBA" id="ARBA00023157"/>
    </source>
</evidence>
<gene>
    <name evidence="12" type="primary">whiB</name>
    <name evidence="14" type="ORF">OHU17_29165</name>
</gene>
<comment type="PTM">
    <text evidence="12">Upon Fe-S cluster removal intramolecular disulfide bonds are formed.</text>
</comment>
<comment type="similarity">
    <text evidence="2 12">Belongs to the WhiB family.</text>
</comment>
<dbReference type="PANTHER" id="PTHR38839:SF5">
    <property type="entry name" value="TRANSCRIPTIONAL REGULATOR WHID"/>
    <property type="match status" value="1"/>
</dbReference>
<feature type="binding site" evidence="12">
    <location>
        <position position="56"/>
    </location>
    <ligand>
        <name>[4Fe-4S] cluster</name>
        <dbReference type="ChEBI" id="CHEBI:49883"/>
    </ligand>
</feature>
<evidence type="ECO:0000259" key="13">
    <source>
        <dbReference type="PROSITE" id="PS51674"/>
    </source>
</evidence>
<dbReference type="Proteomes" id="UP001432075">
    <property type="component" value="Chromosome"/>
</dbReference>
<dbReference type="HAMAP" id="MF_01479">
    <property type="entry name" value="WhiB"/>
    <property type="match status" value="1"/>
</dbReference>
<comment type="cofactor">
    <cofactor evidence="12">
        <name>[4Fe-4S] cluster</name>
        <dbReference type="ChEBI" id="CHEBI:49883"/>
    </cofactor>
    <text evidence="12">Binds 1 [4Fe-4S] cluster per subunit. Following nitrosylation of the [4Fe-4S] cluster binds 1 [4Fe-8(NO)] cluster per subunit.</text>
</comment>
<keyword evidence="4 12" id="KW-0963">Cytoplasm</keyword>
<feature type="binding site" evidence="12">
    <location>
        <position position="23"/>
    </location>
    <ligand>
        <name>[4Fe-4S] cluster</name>
        <dbReference type="ChEBI" id="CHEBI:49883"/>
    </ligand>
</feature>
<dbReference type="InterPro" id="IPR034768">
    <property type="entry name" value="4FE4S_WBL"/>
</dbReference>
<feature type="binding site" evidence="12">
    <location>
        <position position="62"/>
    </location>
    <ligand>
        <name>[4Fe-4S] cluster</name>
        <dbReference type="ChEBI" id="CHEBI:49883"/>
    </ligand>
</feature>
<comment type="function">
    <text evidence="12">Acts as a transcriptional regulator. Probably redox-responsive. The apo- but not holo-form probably binds DNA.</text>
</comment>
<keyword evidence="6 12" id="KW-0408">Iron</keyword>
<evidence type="ECO:0000256" key="11">
    <source>
        <dbReference type="ARBA" id="ARBA00023163"/>
    </source>
</evidence>
<feature type="domain" description="4Fe-4S Wbl-type" evidence="13">
    <location>
        <begin position="22"/>
        <end position="86"/>
    </location>
</feature>
<reference evidence="14" key="1">
    <citation type="submission" date="2022-10" db="EMBL/GenBank/DDBJ databases">
        <title>The complete genomes of actinobacterial strains from the NBC collection.</title>
        <authorList>
            <person name="Joergensen T.S."/>
            <person name="Alvarez Arevalo M."/>
            <person name="Sterndorff E.B."/>
            <person name="Faurdal D."/>
            <person name="Vuksanovic O."/>
            <person name="Mourched A.-S."/>
            <person name="Charusanti P."/>
            <person name="Shaw S."/>
            <person name="Blin K."/>
            <person name="Weber T."/>
        </authorList>
    </citation>
    <scope>NUCLEOTIDE SEQUENCE</scope>
    <source>
        <strain evidence="14">NBC_00283</strain>
    </source>
</reference>
<evidence type="ECO:0000256" key="9">
    <source>
        <dbReference type="ARBA" id="ARBA00023125"/>
    </source>
</evidence>
<accession>A0ABZ1RUJ6</accession>
<evidence type="ECO:0000256" key="1">
    <source>
        <dbReference type="ARBA" id="ARBA00004496"/>
    </source>
</evidence>
<name>A0ABZ1RUJ6_9ACTN</name>
<comment type="subcellular location">
    <subcellularLocation>
        <location evidence="1 12">Cytoplasm</location>
    </subcellularLocation>
</comment>
<keyword evidence="7 12" id="KW-0411">Iron-sulfur</keyword>
<evidence type="ECO:0000256" key="12">
    <source>
        <dbReference type="HAMAP-Rule" id="MF_01479"/>
    </source>
</evidence>
<organism evidence="14 15">
    <name type="scientific">Streptomyces goshikiensis</name>
    <dbReference type="NCBI Taxonomy" id="1942"/>
    <lineage>
        <taxon>Bacteria</taxon>
        <taxon>Bacillati</taxon>
        <taxon>Actinomycetota</taxon>
        <taxon>Actinomycetes</taxon>
        <taxon>Kitasatosporales</taxon>
        <taxon>Streptomycetaceae</taxon>
        <taxon>Streptomyces</taxon>
    </lineage>
</organism>
<evidence type="ECO:0000256" key="2">
    <source>
        <dbReference type="ARBA" id="ARBA00006597"/>
    </source>
</evidence>
<dbReference type="InterPro" id="IPR003482">
    <property type="entry name" value="Whib"/>
</dbReference>
<keyword evidence="10 12" id="KW-1015">Disulfide bond</keyword>
<keyword evidence="5 12" id="KW-0479">Metal-binding</keyword>
<evidence type="ECO:0000256" key="3">
    <source>
        <dbReference type="ARBA" id="ARBA00022485"/>
    </source>
</evidence>
<evidence type="ECO:0000313" key="14">
    <source>
        <dbReference type="EMBL" id="WUO49574.1"/>
    </source>
</evidence>
<keyword evidence="3 12" id="KW-0004">4Fe-4S</keyword>